<evidence type="ECO:0000313" key="2">
    <source>
        <dbReference type="Proteomes" id="UP000887575"/>
    </source>
</evidence>
<organism evidence="2 3">
    <name type="scientific">Mesorhabditis belari</name>
    <dbReference type="NCBI Taxonomy" id="2138241"/>
    <lineage>
        <taxon>Eukaryota</taxon>
        <taxon>Metazoa</taxon>
        <taxon>Ecdysozoa</taxon>
        <taxon>Nematoda</taxon>
        <taxon>Chromadorea</taxon>
        <taxon>Rhabditida</taxon>
        <taxon>Rhabditina</taxon>
        <taxon>Rhabditomorpha</taxon>
        <taxon>Rhabditoidea</taxon>
        <taxon>Rhabditidae</taxon>
        <taxon>Mesorhabditinae</taxon>
        <taxon>Mesorhabditis</taxon>
    </lineage>
</organism>
<keyword evidence="1" id="KW-0175">Coiled coil</keyword>
<sequence length="254" mass="29055">MNCRRAQVERAKDVEEAKQANLENHLHKVEREDARFQSVRDKSEQLCADLEFNIDLLKRKRISVDALVLDLAQTREYHGVFVNQLRSDLKRQKNELETWDKRSLDNKKTVGSPWSKARLAENPPAKAAIAVLISRWSSAHCDVVASLSQAPALIVQPMKAQTMTLAPVLAQNNNERGRHTSESSVEMPMKSESRAPTYFARLDVVENHPHEEIQQRAKKSGLVITSQIREVLRTGRSSTNLFQKSPKTRNRWKK</sequence>
<evidence type="ECO:0000313" key="3">
    <source>
        <dbReference type="WBParaSite" id="MBELARI_LOCUS19884"/>
    </source>
</evidence>
<dbReference type="WBParaSite" id="MBELARI_LOCUS19884">
    <property type="protein sequence ID" value="MBELARI_LOCUS19884"/>
    <property type="gene ID" value="MBELARI_LOCUS19884"/>
</dbReference>
<keyword evidence="2" id="KW-1185">Reference proteome</keyword>
<reference evidence="3" key="1">
    <citation type="submission" date="2024-02" db="UniProtKB">
        <authorList>
            <consortium name="WormBaseParasite"/>
        </authorList>
    </citation>
    <scope>IDENTIFICATION</scope>
</reference>
<dbReference type="AlphaFoldDB" id="A0AAF3F0D2"/>
<feature type="coiled-coil region" evidence="1">
    <location>
        <begin position="5"/>
        <end position="102"/>
    </location>
</feature>
<accession>A0AAF3F0D2</accession>
<name>A0AAF3F0D2_9BILA</name>
<evidence type="ECO:0000256" key="1">
    <source>
        <dbReference type="SAM" id="Coils"/>
    </source>
</evidence>
<dbReference type="Proteomes" id="UP000887575">
    <property type="component" value="Unassembled WGS sequence"/>
</dbReference>
<protein>
    <submittedName>
        <fullName evidence="3">Uncharacterized protein</fullName>
    </submittedName>
</protein>
<proteinExistence type="predicted"/>